<name>A0A665X4L9_ECHNA</name>
<proteinExistence type="predicted"/>
<dbReference type="Proteomes" id="UP000472264">
    <property type="component" value="Chromosome 2"/>
</dbReference>
<organism evidence="1 2">
    <name type="scientific">Echeneis naucrates</name>
    <name type="common">Live sharksucker</name>
    <dbReference type="NCBI Taxonomy" id="173247"/>
    <lineage>
        <taxon>Eukaryota</taxon>
        <taxon>Metazoa</taxon>
        <taxon>Chordata</taxon>
        <taxon>Craniata</taxon>
        <taxon>Vertebrata</taxon>
        <taxon>Euteleostomi</taxon>
        <taxon>Actinopterygii</taxon>
        <taxon>Neopterygii</taxon>
        <taxon>Teleostei</taxon>
        <taxon>Neoteleostei</taxon>
        <taxon>Acanthomorphata</taxon>
        <taxon>Carangaria</taxon>
        <taxon>Carangiformes</taxon>
        <taxon>Echeneidae</taxon>
        <taxon>Echeneis</taxon>
    </lineage>
</organism>
<dbReference type="InParanoid" id="A0A665X4L9"/>
<evidence type="ECO:0000313" key="2">
    <source>
        <dbReference type="Proteomes" id="UP000472264"/>
    </source>
</evidence>
<reference evidence="1" key="3">
    <citation type="submission" date="2025-09" db="UniProtKB">
        <authorList>
            <consortium name="Ensembl"/>
        </authorList>
    </citation>
    <scope>IDENTIFICATION</scope>
</reference>
<reference evidence="1" key="1">
    <citation type="submission" date="2021-04" db="EMBL/GenBank/DDBJ databases">
        <authorList>
            <consortium name="Wellcome Sanger Institute Data Sharing"/>
        </authorList>
    </citation>
    <scope>NUCLEOTIDE SEQUENCE [LARGE SCALE GENOMIC DNA]</scope>
</reference>
<protein>
    <submittedName>
        <fullName evidence="1">Uncharacterized protein</fullName>
    </submittedName>
</protein>
<keyword evidence="2" id="KW-1185">Reference proteome</keyword>
<evidence type="ECO:0000313" key="1">
    <source>
        <dbReference type="Ensembl" id="ENSENLP00000050984.1"/>
    </source>
</evidence>
<reference evidence="1" key="2">
    <citation type="submission" date="2025-08" db="UniProtKB">
        <authorList>
            <consortium name="Ensembl"/>
        </authorList>
    </citation>
    <scope>IDENTIFICATION</scope>
</reference>
<dbReference type="AlphaFoldDB" id="A0A665X4L9"/>
<dbReference type="Ensembl" id="ENSENLT00000052228.1">
    <property type="protein sequence ID" value="ENSENLP00000050984.1"/>
    <property type="gene ID" value="ENSENLG00000021419.1"/>
</dbReference>
<accession>A0A665X4L9</accession>
<sequence>PEPLSVLLQLQWKHFNNLRKYTRRTLAGYASIGRANLPDVSHLSASVAPRRHRHSDLGNLYHNESVQKYLQLLLEEHRDICRRLQHVYLTESDRKVLRKRHTELLPLANIAGCIEKQDFILEKRCKNRCSKSYMYWNA</sequence>